<accession>A0A8H5BPC6</accession>
<evidence type="ECO:0000313" key="3">
    <source>
        <dbReference type="Proteomes" id="UP000567179"/>
    </source>
</evidence>
<keyword evidence="3" id="KW-1185">Reference proteome</keyword>
<feature type="transmembrane region" description="Helical" evidence="1">
    <location>
        <begin position="178"/>
        <end position="202"/>
    </location>
</feature>
<feature type="transmembrane region" description="Helical" evidence="1">
    <location>
        <begin position="131"/>
        <end position="158"/>
    </location>
</feature>
<dbReference type="Proteomes" id="UP000567179">
    <property type="component" value="Unassembled WGS sequence"/>
</dbReference>
<dbReference type="EMBL" id="JAACJJ010000014">
    <property type="protein sequence ID" value="KAF5327077.1"/>
    <property type="molecule type" value="Genomic_DNA"/>
</dbReference>
<feature type="transmembrane region" description="Helical" evidence="1">
    <location>
        <begin position="264"/>
        <end position="285"/>
    </location>
</feature>
<sequence length="295" mass="32547">MDIQSGVNGNLVSAYDALYVAGSALLILLVVASDIRHKNVFRRAKVDYNDVRRPSMWFIAVLSWITLGISFCLLLGNQIGQLPPHAICLTQAILIYSSPTFCAFSAVAFLLQVHLSMSRPRYCSLSTLHQLTLYVIAFLVPLGIFLEALVLGLVHPSWVQRDPTGMYCNFSLEKQKKITGGFILCGLIAVLVLEVMISLSYLRAAQASQKASQALVHALEIKIEDYRRQSISGRVLARILGFTLCVLIAMSCSLIQYLPYNAGINFGTVNIVQATLPCCAALIFGTQKDIWKVWS</sequence>
<feature type="transmembrane region" description="Helical" evidence="1">
    <location>
        <begin position="56"/>
        <end position="77"/>
    </location>
</feature>
<protein>
    <submittedName>
        <fullName evidence="2">Uncharacterized protein</fullName>
    </submittedName>
</protein>
<reference evidence="2 3" key="1">
    <citation type="journal article" date="2020" name="ISME J.">
        <title>Uncovering the hidden diversity of litter-decomposition mechanisms in mushroom-forming fungi.</title>
        <authorList>
            <person name="Floudas D."/>
            <person name="Bentzer J."/>
            <person name="Ahren D."/>
            <person name="Johansson T."/>
            <person name="Persson P."/>
            <person name="Tunlid A."/>
        </authorList>
    </citation>
    <scope>NUCLEOTIDE SEQUENCE [LARGE SCALE GENOMIC DNA]</scope>
    <source>
        <strain evidence="2 3">CBS 101986</strain>
    </source>
</reference>
<feature type="transmembrane region" description="Helical" evidence="1">
    <location>
        <begin position="89"/>
        <end position="111"/>
    </location>
</feature>
<feature type="transmembrane region" description="Helical" evidence="1">
    <location>
        <begin position="235"/>
        <end position="258"/>
    </location>
</feature>
<proteinExistence type="predicted"/>
<dbReference type="AlphaFoldDB" id="A0A8H5BPC6"/>
<name>A0A8H5BPC6_9AGAR</name>
<dbReference type="OrthoDB" id="2896404at2759"/>
<keyword evidence="1" id="KW-0812">Transmembrane</keyword>
<keyword evidence="1" id="KW-0472">Membrane</keyword>
<organism evidence="2 3">
    <name type="scientific">Psilocybe cf. subviscida</name>
    <dbReference type="NCBI Taxonomy" id="2480587"/>
    <lineage>
        <taxon>Eukaryota</taxon>
        <taxon>Fungi</taxon>
        <taxon>Dikarya</taxon>
        <taxon>Basidiomycota</taxon>
        <taxon>Agaricomycotina</taxon>
        <taxon>Agaricomycetes</taxon>
        <taxon>Agaricomycetidae</taxon>
        <taxon>Agaricales</taxon>
        <taxon>Agaricineae</taxon>
        <taxon>Strophariaceae</taxon>
        <taxon>Psilocybe</taxon>
    </lineage>
</organism>
<keyword evidence="1" id="KW-1133">Transmembrane helix</keyword>
<gene>
    <name evidence="2" type="ORF">D9619_004859</name>
</gene>
<feature type="transmembrane region" description="Helical" evidence="1">
    <location>
        <begin position="17"/>
        <end position="35"/>
    </location>
</feature>
<evidence type="ECO:0000313" key="2">
    <source>
        <dbReference type="EMBL" id="KAF5327077.1"/>
    </source>
</evidence>
<evidence type="ECO:0000256" key="1">
    <source>
        <dbReference type="SAM" id="Phobius"/>
    </source>
</evidence>
<comment type="caution">
    <text evidence="2">The sequence shown here is derived from an EMBL/GenBank/DDBJ whole genome shotgun (WGS) entry which is preliminary data.</text>
</comment>